<dbReference type="SMART" id="SM00642">
    <property type="entry name" value="Aamy"/>
    <property type="match status" value="1"/>
</dbReference>
<evidence type="ECO:0000256" key="1">
    <source>
        <dbReference type="ARBA" id="ARBA00004496"/>
    </source>
</evidence>
<dbReference type="PANTHER" id="PTHR43651">
    <property type="entry name" value="1,4-ALPHA-GLUCAN-BRANCHING ENZYME"/>
    <property type="match status" value="1"/>
</dbReference>
<name>A0A1A3P3J8_MYCAS</name>
<dbReference type="GO" id="GO:0033942">
    <property type="term" value="F:4-alpha-D-(1-&gt;4)-alpha-D-glucanotrehalose trehalohydrolase activity"/>
    <property type="evidence" value="ECO:0007669"/>
    <property type="project" value="UniProtKB-EC"/>
</dbReference>
<accession>A0A1A3P3J8</accession>
<feature type="binding site" evidence="16">
    <location>
        <begin position="240"/>
        <end position="245"/>
    </location>
    <ligand>
        <name>substrate</name>
    </ligand>
</feature>
<feature type="active site" description="Proton donor" evidence="15">
    <location>
        <position position="279"/>
    </location>
</feature>
<evidence type="ECO:0000256" key="11">
    <source>
        <dbReference type="ARBA" id="ARBA00033284"/>
    </source>
</evidence>
<evidence type="ECO:0000256" key="14">
    <source>
        <dbReference type="PIRNR" id="PIRNR006337"/>
    </source>
</evidence>
<reference evidence="20 21" key="1">
    <citation type="submission" date="2016-06" db="EMBL/GenBank/DDBJ databases">
        <authorList>
            <person name="Kjaerup R.B."/>
            <person name="Dalgaard T.S."/>
            <person name="Juul-Madsen H.R."/>
        </authorList>
    </citation>
    <scope>NUCLEOTIDE SEQUENCE [LARGE SCALE GENOMIC DNA]</scope>
    <source>
        <strain evidence="20 21">1165133.8</strain>
    </source>
</reference>
<evidence type="ECO:0000256" key="9">
    <source>
        <dbReference type="ARBA" id="ARBA00023295"/>
    </source>
</evidence>
<feature type="site" description="Transition state stabilizer" evidence="17">
    <location>
        <position position="378"/>
    </location>
</feature>
<dbReference type="InterPro" id="IPR006047">
    <property type="entry name" value="GH13_cat_dom"/>
</dbReference>
<keyword evidence="6" id="KW-0963">Cytoplasm</keyword>
<evidence type="ECO:0000256" key="12">
    <source>
        <dbReference type="ARBA" id="ARBA00034013"/>
    </source>
</evidence>
<dbReference type="UniPathway" id="UPA00299"/>
<dbReference type="AlphaFoldDB" id="A0A1A3P3J8"/>
<feature type="compositionally biased region" description="Basic and acidic residues" evidence="18">
    <location>
        <begin position="60"/>
        <end position="72"/>
    </location>
</feature>
<keyword evidence="8" id="KW-0119">Carbohydrate metabolism</keyword>
<dbReference type="InterPro" id="IPR044901">
    <property type="entry name" value="Trehalose_TreZ_E-set_sf"/>
</dbReference>
<dbReference type="SUPFAM" id="SSF51445">
    <property type="entry name" value="(Trans)glycosidases"/>
    <property type="match status" value="1"/>
</dbReference>
<evidence type="ECO:0000256" key="6">
    <source>
        <dbReference type="ARBA" id="ARBA00022490"/>
    </source>
</evidence>
<dbReference type="SUPFAM" id="SSF81296">
    <property type="entry name" value="E set domains"/>
    <property type="match status" value="1"/>
</dbReference>
<dbReference type="PIRSF" id="PIRSF006337">
    <property type="entry name" value="Trehalose_TreZ"/>
    <property type="match status" value="1"/>
</dbReference>
<feature type="binding site" evidence="16">
    <location>
        <begin position="377"/>
        <end position="382"/>
    </location>
    <ligand>
        <name>substrate</name>
    </ligand>
</feature>
<dbReference type="InterPro" id="IPR012768">
    <property type="entry name" value="Trehalose_TreZ"/>
</dbReference>
<evidence type="ECO:0000256" key="5">
    <source>
        <dbReference type="ARBA" id="ARBA00015938"/>
    </source>
</evidence>
<feature type="active site" description="Nucleophile" evidence="15">
    <location>
        <position position="242"/>
    </location>
</feature>
<keyword evidence="9 14" id="KW-0326">Glycosidase</keyword>
<dbReference type="CDD" id="cd02853">
    <property type="entry name" value="E_set_MTHase_like_N"/>
    <property type="match status" value="1"/>
</dbReference>
<feature type="region of interest" description="Disordered" evidence="18">
    <location>
        <begin position="452"/>
        <end position="475"/>
    </location>
</feature>
<evidence type="ECO:0000313" key="20">
    <source>
        <dbReference type="EMBL" id="OBK27157.1"/>
    </source>
</evidence>
<dbReference type="InterPro" id="IPR017853">
    <property type="entry name" value="GH"/>
</dbReference>
<evidence type="ECO:0000313" key="21">
    <source>
        <dbReference type="Proteomes" id="UP000093928"/>
    </source>
</evidence>
<evidence type="ECO:0000256" key="17">
    <source>
        <dbReference type="PIRSR" id="PIRSR006337-3"/>
    </source>
</evidence>
<comment type="catalytic activity">
    <reaction evidence="12 14">
        <text>hydrolysis of (1-&gt;4)-alpha-D-glucosidic linkage in 4-alpha-D-[(1-&gt;4)-alpha-D-glucanosyl]n trehalose to yield trehalose and (1-&gt;4)-alpha-D-glucan.</text>
        <dbReference type="EC" id="3.2.1.141"/>
    </reaction>
</comment>
<comment type="caution">
    <text evidence="20">The sequence shown here is derived from an EMBL/GenBank/DDBJ whole genome shotgun (WGS) entry which is preliminary data.</text>
</comment>
<comment type="subcellular location">
    <subcellularLocation>
        <location evidence="1 15">Cytoplasm</location>
    </subcellularLocation>
</comment>
<evidence type="ECO:0000256" key="18">
    <source>
        <dbReference type="SAM" id="MobiDB-lite"/>
    </source>
</evidence>
<dbReference type="GO" id="GO:0005737">
    <property type="term" value="C:cytoplasm"/>
    <property type="evidence" value="ECO:0007669"/>
    <property type="project" value="UniProtKB-SubCell"/>
</dbReference>
<evidence type="ECO:0000256" key="13">
    <source>
        <dbReference type="NCBIfam" id="TIGR02402"/>
    </source>
</evidence>
<feature type="binding site" evidence="16">
    <location>
        <begin position="304"/>
        <end position="308"/>
    </location>
    <ligand>
        <name>substrate</name>
    </ligand>
</feature>
<evidence type="ECO:0000256" key="15">
    <source>
        <dbReference type="PIRSR" id="PIRSR006337-1"/>
    </source>
</evidence>
<dbReference type="PANTHER" id="PTHR43651:SF11">
    <property type="entry name" value="MALTO-OLIGOSYLTREHALOSE TREHALOHYDROLASE"/>
    <property type="match status" value="1"/>
</dbReference>
<dbReference type="Gene3D" id="3.20.20.80">
    <property type="entry name" value="Glycosidases"/>
    <property type="match status" value="1"/>
</dbReference>
<dbReference type="CDD" id="cd11325">
    <property type="entry name" value="AmyAc_GTHase"/>
    <property type="match status" value="1"/>
</dbReference>
<dbReference type="NCBIfam" id="TIGR02402">
    <property type="entry name" value="trehalose_TreZ"/>
    <property type="match status" value="1"/>
</dbReference>
<dbReference type="InterPro" id="IPR022567">
    <property type="entry name" value="DUF3459"/>
</dbReference>
<dbReference type="EC" id="3.2.1.141" evidence="4 13"/>
<dbReference type="InterPro" id="IPR013783">
    <property type="entry name" value="Ig-like_fold"/>
</dbReference>
<comment type="pathway">
    <text evidence="2 14">Glycan biosynthesis; trehalose biosynthesis.</text>
</comment>
<sequence length="580" mass="64460">MPEFRVWAPKPEVVRLDVDGTVHEMTRTDDGWWHATVDTAPDARYGFLLDDADTVLPDPRSPRQPDGVHERSQLWAPAEGSRTDWPGKPIDGAVIYELHIGTFTAAGTFDSAIEKLDYLVDLGVDFVEVMPVNSFAGTHGWGYDGVLWYSVHEPYGGPDGLVRFIDACHARGLGVLIDAVFNHLGPSGNYLPRFGPYLSSASNPWGEGINIADVDSDEVRRYIIGCALRWMRDFHADGLRLDAVHALVDVTAVHILEELATETDYLSRQVGRPLALIAESDLNDPRLITARHRGGYGLTAQWADDIHHAIHTAVSGERQGYYADFGTLAALAQTLRHGFFHAATYSSFRRRRHGRPLDITEPTGIPATRLLAYTCTHDQVGNRALGDRPSQNLTAGQLAVKAALVLGSPYTAMLFMGEEWGATTPFQFFSSHPEPELAQATRDGRKAEFAEHGWDAEDIPDPQDPQTFERSKLNWDEPASGEHARLLELYRSLIALRHNEPDLADPWLDRLVVDYDEDQRWIVLRRNRLAIACNLGTEPVNVPVVGDLVLAWAEPDVGAETTRLPGHSFAILREQSPVRN</sequence>
<dbReference type="GO" id="GO:0005992">
    <property type="term" value="P:trehalose biosynthetic process"/>
    <property type="evidence" value="ECO:0007669"/>
    <property type="project" value="UniProtKB-UniRule"/>
</dbReference>
<evidence type="ECO:0000256" key="16">
    <source>
        <dbReference type="PIRSR" id="PIRSR006337-2"/>
    </source>
</evidence>
<evidence type="ECO:0000256" key="3">
    <source>
        <dbReference type="ARBA" id="ARBA00008061"/>
    </source>
</evidence>
<dbReference type="RefSeq" id="WP_065144130.1">
    <property type="nucleotide sequence ID" value="NZ_LZLS01000099.1"/>
</dbReference>
<feature type="region of interest" description="Disordered" evidence="18">
    <location>
        <begin position="56"/>
        <end position="82"/>
    </location>
</feature>
<evidence type="ECO:0000256" key="10">
    <source>
        <dbReference type="ARBA" id="ARBA00032057"/>
    </source>
</evidence>
<dbReference type="Gene3D" id="2.60.40.10">
    <property type="entry name" value="Immunoglobulins"/>
    <property type="match status" value="1"/>
</dbReference>
<protein>
    <recommendedName>
        <fullName evidence="5 13">Malto-oligosyltrehalose trehalohydrolase</fullName>
        <shortName evidence="14">MTHase</shortName>
        <ecNumber evidence="4 13">3.2.1.141</ecNumber>
    </recommendedName>
    <alternativeName>
        <fullName evidence="11 14">4-alpha-D-((1-&gt;4)-alpha-D-glucano)trehalose trehalohydrolase</fullName>
    </alternativeName>
    <alternativeName>
        <fullName evidence="10 14">Maltooligosyl trehalose trehalohydrolase</fullName>
    </alternativeName>
</protein>
<dbReference type="InterPro" id="IPR014756">
    <property type="entry name" value="Ig_E-set"/>
</dbReference>
<proteinExistence type="inferred from homology"/>
<evidence type="ECO:0000256" key="7">
    <source>
        <dbReference type="ARBA" id="ARBA00022801"/>
    </source>
</evidence>
<keyword evidence="7 14" id="KW-0378">Hydrolase</keyword>
<dbReference type="Gene3D" id="1.10.10.760">
    <property type="entry name" value="E-set domains of sugar-utilizing enzymes"/>
    <property type="match status" value="1"/>
</dbReference>
<gene>
    <name evidence="20" type="ORF">A5634_23485</name>
</gene>
<evidence type="ECO:0000256" key="2">
    <source>
        <dbReference type="ARBA" id="ARBA00005199"/>
    </source>
</evidence>
<dbReference type="Proteomes" id="UP000093928">
    <property type="component" value="Unassembled WGS sequence"/>
</dbReference>
<evidence type="ECO:0000256" key="4">
    <source>
        <dbReference type="ARBA" id="ARBA00012268"/>
    </source>
</evidence>
<dbReference type="EMBL" id="LZLS01000099">
    <property type="protein sequence ID" value="OBK27157.1"/>
    <property type="molecule type" value="Genomic_DNA"/>
</dbReference>
<evidence type="ECO:0000256" key="8">
    <source>
        <dbReference type="ARBA" id="ARBA00023277"/>
    </source>
</evidence>
<dbReference type="OrthoDB" id="9800174at2"/>
<dbReference type="Pfam" id="PF11941">
    <property type="entry name" value="DUF3459"/>
    <property type="match status" value="1"/>
</dbReference>
<dbReference type="Pfam" id="PF00128">
    <property type="entry name" value="Alpha-amylase"/>
    <property type="match status" value="1"/>
</dbReference>
<evidence type="ECO:0000259" key="19">
    <source>
        <dbReference type="SMART" id="SM00642"/>
    </source>
</evidence>
<organism evidence="20 21">
    <name type="scientific">Mycobacterium asiaticum</name>
    <dbReference type="NCBI Taxonomy" id="1790"/>
    <lineage>
        <taxon>Bacteria</taxon>
        <taxon>Bacillati</taxon>
        <taxon>Actinomycetota</taxon>
        <taxon>Actinomycetes</taxon>
        <taxon>Mycobacteriales</taxon>
        <taxon>Mycobacteriaceae</taxon>
        <taxon>Mycobacterium</taxon>
    </lineage>
</organism>
<feature type="domain" description="Glycosyl hydrolase family 13 catalytic" evidence="19">
    <location>
        <begin position="97"/>
        <end position="497"/>
    </location>
</feature>
<comment type="similarity">
    <text evidence="3 14">Belongs to the glycosyl hydrolase 13 family.</text>
</comment>